<evidence type="ECO:0000256" key="2">
    <source>
        <dbReference type="ARBA" id="ARBA00022448"/>
    </source>
</evidence>
<reference evidence="11 12" key="1">
    <citation type="submission" date="2018-12" db="EMBL/GenBank/DDBJ databases">
        <title>Vibrio sp. isolated from China Sea.</title>
        <authorList>
            <person name="Li Y."/>
        </authorList>
    </citation>
    <scope>NUCLEOTIDE SEQUENCE [LARGE SCALE GENOMIC DNA]</scope>
    <source>
        <strain evidence="11 12">BEI207</strain>
    </source>
</reference>
<gene>
    <name evidence="11" type="ORF">EJ063_03125</name>
</gene>
<sequence length="177" mass="19466">MQPLEKVSLIVNRTTQTLNLTGSILIIFMAVVINTDVMGRNLFGTPLSGVPEMVSMSIVAIVFLQVAYAVQQGKLTRSDALLNKLGSHYPQASLAINILFNLVACFMAGCLLSASYPFFIKAWDRNSFIGSIGDFTAPVWPIKLIILIGCFMLLLQFMLSALLNAHELRLSIRGERT</sequence>
<dbReference type="InterPro" id="IPR055348">
    <property type="entry name" value="DctQ"/>
</dbReference>
<protein>
    <recommendedName>
        <fullName evidence="9">TRAP transporter small permease protein</fullName>
    </recommendedName>
</protein>
<dbReference type="GO" id="GO:0022857">
    <property type="term" value="F:transmembrane transporter activity"/>
    <property type="evidence" value="ECO:0007669"/>
    <property type="project" value="UniProtKB-UniRule"/>
</dbReference>
<evidence type="ECO:0000256" key="7">
    <source>
        <dbReference type="ARBA" id="ARBA00023136"/>
    </source>
</evidence>
<keyword evidence="5 9" id="KW-0812">Transmembrane</keyword>
<dbReference type="GO" id="GO:0005886">
    <property type="term" value="C:plasma membrane"/>
    <property type="evidence" value="ECO:0007669"/>
    <property type="project" value="UniProtKB-SubCell"/>
</dbReference>
<comment type="subunit">
    <text evidence="9">The complex comprises the extracytoplasmic solute receptor protein and the two transmembrane proteins.</text>
</comment>
<evidence type="ECO:0000256" key="8">
    <source>
        <dbReference type="ARBA" id="ARBA00038436"/>
    </source>
</evidence>
<dbReference type="RefSeq" id="WP_126572543.1">
    <property type="nucleotide sequence ID" value="NZ_RXZH01000001.1"/>
</dbReference>
<dbReference type="OrthoDB" id="4250245at2"/>
<dbReference type="PANTHER" id="PTHR35011">
    <property type="entry name" value="2,3-DIKETO-L-GULONATE TRAP TRANSPORTER SMALL PERMEASE PROTEIN YIAM"/>
    <property type="match status" value="1"/>
</dbReference>
<feature type="transmembrane region" description="Helical" evidence="9">
    <location>
        <begin position="16"/>
        <end position="33"/>
    </location>
</feature>
<evidence type="ECO:0000256" key="4">
    <source>
        <dbReference type="ARBA" id="ARBA00022519"/>
    </source>
</evidence>
<keyword evidence="7 9" id="KW-0472">Membrane</keyword>
<keyword evidence="12" id="KW-1185">Reference proteome</keyword>
<accession>A0A3S0PQR0</accession>
<evidence type="ECO:0000256" key="5">
    <source>
        <dbReference type="ARBA" id="ARBA00022692"/>
    </source>
</evidence>
<keyword evidence="2 9" id="KW-0813">Transport</keyword>
<organism evidence="11 12">
    <name type="scientific">Vibrio aquaticus</name>
    <dbReference type="NCBI Taxonomy" id="2496559"/>
    <lineage>
        <taxon>Bacteria</taxon>
        <taxon>Pseudomonadati</taxon>
        <taxon>Pseudomonadota</taxon>
        <taxon>Gammaproteobacteria</taxon>
        <taxon>Vibrionales</taxon>
        <taxon>Vibrionaceae</taxon>
        <taxon>Vibrio</taxon>
    </lineage>
</organism>
<evidence type="ECO:0000259" key="10">
    <source>
        <dbReference type="Pfam" id="PF04290"/>
    </source>
</evidence>
<evidence type="ECO:0000256" key="1">
    <source>
        <dbReference type="ARBA" id="ARBA00004429"/>
    </source>
</evidence>
<feature type="transmembrane region" description="Helical" evidence="9">
    <location>
        <begin position="140"/>
        <end position="163"/>
    </location>
</feature>
<comment type="caution">
    <text evidence="11">The sequence shown here is derived from an EMBL/GenBank/DDBJ whole genome shotgun (WGS) entry which is preliminary data.</text>
</comment>
<comment type="similarity">
    <text evidence="8 9">Belongs to the TRAP transporter small permease family.</text>
</comment>
<comment type="function">
    <text evidence="9">Part of the tripartite ATP-independent periplasmic (TRAP) transport system.</text>
</comment>
<keyword evidence="3" id="KW-1003">Cell membrane</keyword>
<evidence type="ECO:0000313" key="12">
    <source>
        <dbReference type="Proteomes" id="UP000268973"/>
    </source>
</evidence>
<name>A0A3S0PQR0_9VIBR</name>
<feature type="domain" description="Tripartite ATP-independent periplasmic transporters DctQ component" evidence="10">
    <location>
        <begin position="29"/>
        <end position="162"/>
    </location>
</feature>
<comment type="subcellular location">
    <subcellularLocation>
        <location evidence="1 9">Cell inner membrane</location>
        <topology evidence="1 9">Multi-pass membrane protein</topology>
    </subcellularLocation>
</comment>
<dbReference type="Proteomes" id="UP000268973">
    <property type="component" value="Unassembled WGS sequence"/>
</dbReference>
<dbReference type="Pfam" id="PF04290">
    <property type="entry name" value="DctQ"/>
    <property type="match status" value="1"/>
</dbReference>
<feature type="transmembrane region" description="Helical" evidence="9">
    <location>
        <begin position="92"/>
        <end position="120"/>
    </location>
</feature>
<keyword evidence="6 9" id="KW-1133">Transmembrane helix</keyword>
<keyword evidence="4 9" id="KW-0997">Cell inner membrane</keyword>
<proteinExistence type="inferred from homology"/>
<dbReference type="AlphaFoldDB" id="A0A3S0PQR0"/>
<evidence type="ECO:0000256" key="9">
    <source>
        <dbReference type="RuleBase" id="RU369079"/>
    </source>
</evidence>
<dbReference type="EMBL" id="RXZH01000001">
    <property type="protein sequence ID" value="RTZ17793.1"/>
    <property type="molecule type" value="Genomic_DNA"/>
</dbReference>
<feature type="transmembrane region" description="Helical" evidence="9">
    <location>
        <begin position="53"/>
        <end position="71"/>
    </location>
</feature>
<evidence type="ECO:0000313" key="11">
    <source>
        <dbReference type="EMBL" id="RTZ17793.1"/>
    </source>
</evidence>
<evidence type="ECO:0000256" key="6">
    <source>
        <dbReference type="ARBA" id="ARBA00022989"/>
    </source>
</evidence>
<evidence type="ECO:0000256" key="3">
    <source>
        <dbReference type="ARBA" id="ARBA00022475"/>
    </source>
</evidence>
<dbReference type="InterPro" id="IPR007387">
    <property type="entry name" value="TRAP_DctQ"/>
</dbReference>